<proteinExistence type="predicted"/>
<accession>A0A8K0IGH6</accession>
<feature type="region of interest" description="Disordered" evidence="1">
    <location>
        <begin position="27"/>
        <end position="84"/>
    </location>
</feature>
<comment type="caution">
    <text evidence="2">The sequence shown here is derived from an EMBL/GenBank/DDBJ whole genome shotgun (WGS) entry which is preliminary data.</text>
</comment>
<evidence type="ECO:0000313" key="3">
    <source>
        <dbReference type="Proteomes" id="UP000797356"/>
    </source>
</evidence>
<dbReference type="EMBL" id="CM017879">
    <property type="protein sequence ID" value="KAG1358608.1"/>
    <property type="molecule type" value="Genomic_DNA"/>
</dbReference>
<feature type="compositionally biased region" description="Polar residues" evidence="1">
    <location>
        <begin position="33"/>
        <end position="49"/>
    </location>
</feature>
<sequence length="162" mass="17798">MPVVTTVAILEVAGSTKIIPAIEVGVADKGSMPPTSSSPPDEDQASQPPTEKDKEGDKKGKKKFVIKVPYKARPGGSSSDNNNLEEDLINNSKIVWELINKLVVPKVVNQMAGLNHVQLIQESLRTFLKSGHQIPMHIRMVHRLKVEALKTQEDHQAEADHL</sequence>
<reference evidence="2" key="2">
    <citation type="submission" date="2019-07" db="EMBL/GenBank/DDBJ databases">
        <authorList>
            <person name="Yang Y."/>
            <person name="Bocs S."/>
            <person name="Baudouin L."/>
        </authorList>
    </citation>
    <scope>NUCLEOTIDE SEQUENCE</scope>
    <source>
        <tissue evidence="2">Spear leaf of Hainan Tall coconut</tissue>
    </source>
</reference>
<keyword evidence="3" id="KW-1185">Reference proteome</keyword>
<evidence type="ECO:0000313" key="2">
    <source>
        <dbReference type="EMBL" id="KAG1358608.1"/>
    </source>
</evidence>
<gene>
    <name evidence="2" type="ORF">COCNU_08G000540</name>
</gene>
<evidence type="ECO:0000256" key="1">
    <source>
        <dbReference type="SAM" id="MobiDB-lite"/>
    </source>
</evidence>
<reference evidence="2" key="1">
    <citation type="journal article" date="2017" name="Gigascience">
        <title>The genome draft of coconut (Cocos nucifera).</title>
        <authorList>
            <person name="Xiao Y."/>
            <person name="Xu P."/>
            <person name="Fan H."/>
            <person name="Baudouin L."/>
            <person name="Xia W."/>
            <person name="Bocs S."/>
            <person name="Xu J."/>
            <person name="Li Q."/>
            <person name="Guo A."/>
            <person name="Zhou L."/>
            <person name="Li J."/>
            <person name="Wu Y."/>
            <person name="Ma Z."/>
            <person name="Armero A."/>
            <person name="Issali A.E."/>
            <person name="Liu N."/>
            <person name="Peng M."/>
            <person name="Yang Y."/>
        </authorList>
    </citation>
    <scope>NUCLEOTIDE SEQUENCE</scope>
    <source>
        <tissue evidence="2">Spear leaf of Hainan Tall coconut</tissue>
    </source>
</reference>
<dbReference type="AlphaFoldDB" id="A0A8K0IGH6"/>
<protein>
    <submittedName>
        <fullName evidence="2">Uncharacterized protein</fullName>
    </submittedName>
</protein>
<dbReference type="Proteomes" id="UP000797356">
    <property type="component" value="Chromosome 8"/>
</dbReference>
<organism evidence="2 3">
    <name type="scientific">Cocos nucifera</name>
    <name type="common">Coconut palm</name>
    <dbReference type="NCBI Taxonomy" id="13894"/>
    <lineage>
        <taxon>Eukaryota</taxon>
        <taxon>Viridiplantae</taxon>
        <taxon>Streptophyta</taxon>
        <taxon>Embryophyta</taxon>
        <taxon>Tracheophyta</taxon>
        <taxon>Spermatophyta</taxon>
        <taxon>Magnoliopsida</taxon>
        <taxon>Liliopsida</taxon>
        <taxon>Arecaceae</taxon>
        <taxon>Arecoideae</taxon>
        <taxon>Cocoseae</taxon>
        <taxon>Attaleinae</taxon>
        <taxon>Cocos</taxon>
    </lineage>
</organism>
<name>A0A8K0IGH6_COCNU</name>